<comment type="caution">
    <text evidence="2">The sequence shown here is derived from an EMBL/GenBank/DDBJ whole genome shotgun (WGS) entry which is preliminary data.</text>
</comment>
<dbReference type="Proteomes" id="UP001431783">
    <property type="component" value="Unassembled WGS sequence"/>
</dbReference>
<dbReference type="EMBL" id="JARQZJ010000018">
    <property type="protein sequence ID" value="KAK9873358.1"/>
    <property type="molecule type" value="Genomic_DNA"/>
</dbReference>
<evidence type="ECO:0000313" key="2">
    <source>
        <dbReference type="EMBL" id="KAK9873358.1"/>
    </source>
</evidence>
<reference evidence="2 3" key="1">
    <citation type="submission" date="2023-03" db="EMBL/GenBank/DDBJ databases">
        <title>Genome insight into feeding habits of ladybird beetles.</title>
        <authorList>
            <person name="Li H.-S."/>
            <person name="Huang Y.-H."/>
            <person name="Pang H."/>
        </authorList>
    </citation>
    <scope>NUCLEOTIDE SEQUENCE [LARGE SCALE GENOMIC DNA]</scope>
    <source>
        <strain evidence="2">SYSU_2023b</strain>
        <tissue evidence="2">Whole body</tissue>
    </source>
</reference>
<dbReference type="AlphaFoldDB" id="A0AAW1TXB3"/>
<organism evidence="2 3">
    <name type="scientific">Henosepilachna vigintioctopunctata</name>
    <dbReference type="NCBI Taxonomy" id="420089"/>
    <lineage>
        <taxon>Eukaryota</taxon>
        <taxon>Metazoa</taxon>
        <taxon>Ecdysozoa</taxon>
        <taxon>Arthropoda</taxon>
        <taxon>Hexapoda</taxon>
        <taxon>Insecta</taxon>
        <taxon>Pterygota</taxon>
        <taxon>Neoptera</taxon>
        <taxon>Endopterygota</taxon>
        <taxon>Coleoptera</taxon>
        <taxon>Polyphaga</taxon>
        <taxon>Cucujiformia</taxon>
        <taxon>Coccinelloidea</taxon>
        <taxon>Coccinellidae</taxon>
        <taxon>Epilachninae</taxon>
        <taxon>Epilachnini</taxon>
        <taxon>Henosepilachna</taxon>
    </lineage>
</organism>
<name>A0AAW1TXB3_9CUCU</name>
<feature type="compositionally biased region" description="Polar residues" evidence="1">
    <location>
        <begin position="102"/>
        <end position="112"/>
    </location>
</feature>
<sequence length="112" mass="12917">MVTLMTVNLVDLQTEVDKHLPNRRAYRTMKGSKLTDVPKNAHRKQNMVQRKSRGEFNWSMRRTMKANVSEPWMKYGDEKSGKAAVVSLEGTSRSKSVEENDNQSANNLRNIY</sequence>
<evidence type="ECO:0000256" key="1">
    <source>
        <dbReference type="SAM" id="MobiDB-lite"/>
    </source>
</evidence>
<protein>
    <submittedName>
        <fullName evidence="2">Uncharacterized protein</fullName>
    </submittedName>
</protein>
<gene>
    <name evidence="2" type="ORF">WA026_022165</name>
</gene>
<accession>A0AAW1TXB3</accession>
<proteinExistence type="predicted"/>
<feature type="region of interest" description="Disordered" evidence="1">
    <location>
        <begin position="87"/>
        <end position="112"/>
    </location>
</feature>
<keyword evidence="3" id="KW-1185">Reference proteome</keyword>
<evidence type="ECO:0000313" key="3">
    <source>
        <dbReference type="Proteomes" id="UP001431783"/>
    </source>
</evidence>